<keyword evidence="4" id="KW-1133">Transmembrane helix</keyword>
<dbReference type="GO" id="GO:0005886">
    <property type="term" value="C:plasma membrane"/>
    <property type="evidence" value="ECO:0007669"/>
    <property type="project" value="TreeGrafter"/>
</dbReference>
<evidence type="ECO:0000256" key="2">
    <source>
        <dbReference type="PROSITE-ProRule" id="PRU00168"/>
    </source>
</evidence>
<dbReference type="PANTHER" id="PTHR23113">
    <property type="entry name" value="GUANINE NUCLEOTIDE EXCHANGE FACTOR"/>
    <property type="match status" value="1"/>
</dbReference>
<dbReference type="PROSITE" id="PS50212">
    <property type="entry name" value="RASGEF_NTER"/>
    <property type="match status" value="1"/>
</dbReference>
<dbReference type="STRING" id="1257118.L8HBV5"/>
<dbReference type="Proteomes" id="UP000011083">
    <property type="component" value="Unassembled WGS sequence"/>
</dbReference>
<feature type="compositionally biased region" description="Pro residues" evidence="3">
    <location>
        <begin position="1042"/>
        <end position="1051"/>
    </location>
</feature>
<evidence type="ECO:0000259" key="6">
    <source>
        <dbReference type="PROSITE" id="PS50212"/>
    </source>
</evidence>
<feature type="region of interest" description="Disordered" evidence="3">
    <location>
        <begin position="792"/>
        <end position="895"/>
    </location>
</feature>
<dbReference type="Pfam" id="PF00618">
    <property type="entry name" value="RasGEF_N"/>
    <property type="match status" value="1"/>
</dbReference>
<reference evidence="7 8" key="1">
    <citation type="journal article" date="2013" name="Genome Biol.">
        <title>Genome of Acanthamoeba castellanii highlights extensive lateral gene transfer and early evolution of tyrosine kinase signaling.</title>
        <authorList>
            <person name="Clarke M."/>
            <person name="Lohan A.J."/>
            <person name="Liu B."/>
            <person name="Lagkouvardos I."/>
            <person name="Roy S."/>
            <person name="Zafar N."/>
            <person name="Bertelli C."/>
            <person name="Schilde C."/>
            <person name="Kianianmomeni A."/>
            <person name="Burglin T.R."/>
            <person name="Frech C."/>
            <person name="Turcotte B."/>
            <person name="Kopec K.O."/>
            <person name="Synnott J.M."/>
            <person name="Choo C."/>
            <person name="Paponov I."/>
            <person name="Finkler A."/>
            <person name="Soon Heng Tan C."/>
            <person name="Hutchins A.P."/>
            <person name="Weinmeier T."/>
            <person name="Rattei T."/>
            <person name="Chu J.S."/>
            <person name="Gimenez G."/>
            <person name="Irimia M."/>
            <person name="Rigden D.J."/>
            <person name="Fitzpatrick D.A."/>
            <person name="Lorenzo-Morales J."/>
            <person name="Bateman A."/>
            <person name="Chiu C.H."/>
            <person name="Tang P."/>
            <person name="Hegemann P."/>
            <person name="Fromm H."/>
            <person name="Raoult D."/>
            <person name="Greub G."/>
            <person name="Miranda-Saavedra D."/>
            <person name="Chen N."/>
            <person name="Nash P."/>
            <person name="Ginger M.L."/>
            <person name="Horn M."/>
            <person name="Schaap P."/>
            <person name="Caler L."/>
            <person name="Loftus B."/>
        </authorList>
    </citation>
    <scope>NUCLEOTIDE SEQUENCE [LARGE SCALE GENOMIC DNA]</scope>
    <source>
        <strain evidence="7 8">Neff</strain>
    </source>
</reference>
<dbReference type="EMBL" id="KB007895">
    <property type="protein sequence ID" value="ELR21886.1"/>
    <property type="molecule type" value="Genomic_DNA"/>
</dbReference>
<evidence type="ECO:0000313" key="8">
    <source>
        <dbReference type="Proteomes" id="UP000011083"/>
    </source>
</evidence>
<dbReference type="CDD" id="cd00155">
    <property type="entry name" value="RasGEF"/>
    <property type="match status" value="1"/>
</dbReference>
<dbReference type="VEuPathDB" id="AmoebaDB:ACA1_007740"/>
<feature type="compositionally biased region" description="Pro residues" evidence="3">
    <location>
        <begin position="1069"/>
        <end position="1078"/>
    </location>
</feature>
<dbReference type="InterPro" id="IPR036964">
    <property type="entry name" value="RASGEF_cat_dom_sf"/>
</dbReference>
<dbReference type="RefSeq" id="XP_004347718.1">
    <property type="nucleotide sequence ID" value="XM_004347668.1"/>
</dbReference>
<evidence type="ECO:0000256" key="4">
    <source>
        <dbReference type="SAM" id="Phobius"/>
    </source>
</evidence>
<dbReference type="SUPFAM" id="SSF48366">
    <property type="entry name" value="Ras GEF"/>
    <property type="match status" value="1"/>
</dbReference>
<evidence type="ECO:0000256" key="3">
    <source>
        <dbReference type="SAM" id="MobiDB-lite"/>
    </source>
</evidence>
<feature type="compositionally biased region" description="Low complexity" evidence="3">
    <location>
        <begin position="249"/>
        <end position="258"/>
    </location>
</feature>
<feature type="transmembrane region" description="Helical" evidence="4">
    <location>
        <begin position="33"/>
        <end position="52"/>
    </location>
</feature>
<feature type="compositionally biased region" description="Low complexity" evidence="3">
    <location>
        <begin position="826"/>
        <end position="893"/>
    </location>
</feature>
<dbReference type="InterPro" id="IPR036390">
    <property type="entry name" value="WH_DNA-bd_sf"/>
</dbReference>
<dbReference type="PANTHER" id="PTHR23113:SF370">
    <property type="entry name" value="RAS GUANINE NUCLEOTIDE EXCHANGE FACTOR P"/>
    <property type="match status" value="1"/>
</dbReference>
<feature type="compositionally biased region" description="Polar residues" evidence="3">
    <location>
        <begin position="216"/>
        <end position="225"/>
    </location>
</feature>
<dbReference type="OrthoDB" id="10254377at2759"/>
<protein>
    <submittedName>
        <fullName evidence="7">RasGEF domain containing protein</fullName>
    </submittedName>
</protein>
<feature type="compositionally biased region" description="Basic and acidic residues" evidence="3">
    <location>
        <begin position="761"/>
        <end position="776"/>
    </location>
</feature>
<organism evidence="7 8">
    <name type="scientific">Acanthamoeba castellanii (strain ATCC 30010 / Neff)</name>
    <dbReference type="NCBI Taxonomy" id="1257118"/>
    <lineage>
        <taxon>Eukaryota</taxon>
        <taxon>Amoebozoa</taxon>
        <taxon>Discosea</taxon>
        <taxon>Longamoebia</taxon>
        <taxon>Centramoebida</taxon>
        <taxon>Acanthamoebidae</taxon>
        <taxon>Acanthamoeba</taxon>
    </lineage>
</organism>
<feature type="domain" description="Ras-GEF" evidence="5">
    <location>
        <begin position="461"/>
        <end position="695"/>
    </location>
</feature>
<dbReference type="GeneID" id="14922804"/>
<dbReference type="GO" id="GO:0007265">
    <property type="term" value="P:Ras protein signal transduction"/>
    <property type="evidence" value="ECO:0007669"/>
    <property type="project" value="TreeGrafter"/>
</dbReference>
<dbReference type="InterPro" id="IPR008937">
    <property type="entry name" value="Ras-like_GEF"/>
</dbReference>
<evidence type="ECO:0000313" key="7">
    <source>
        <dbReference type="EMBL" id="ELR21886.1"/>
    </source>
</evidence>
<feature type="region of interest" description="Disordered" evidence="3">
    <location>
        <begin position="163"/>
        <end position="191"/>
    </location>
</feature>
<accession>L8HBV5</accession>
<dbReference type="InterPro" id="IPR000651">
    <property type="entry name" value="Ras-like_Gua-exchang_fac_N"/>
</dbReference>
<dbReference type="AlphaFoldDB" id="L8HBV5"/>
<feature type="compositionally biased region" description="Low complexity" evidence="3">
    <location>
        <begin position="957"/>
        <end position="979"/>
    </location>
</feature>
<sequence length="1102" mass="120737">MGANFTSLAFLEGDRTRCKIPVWSGWSRSDLQLSYGLATGFIFNVIIFIAFFSDVDVSHSYYHHATGRPRAGGVGSEAVEWIKTNFGITREEAHWIGQTLFEWEFILSKSQSDFLDGSFNYYFQDVEGAFDNSASASPKKVGQAVAHLLSLYTQVEGDLRTPKAQADGVAGRERKDSFSGESGSAGWLGRNMRKMRAKRERSFDDRDRTVDRESSFDFSLSTSPGTERMMDLATDEGTGSGGSGRSRGFDGSKSVGHSSSGGGVSALGSAAFSVDASSSATPALWAVEEDSAEIRYMPAASPTEVPRVKAATADKLVEWLTTPKYSGKSFMTPQELLRKLLHRYIGKFTPLDPYLNDEEREQQLHLVRIKVVMVLKHWMKEHGYDFRKEGRDSGSGDIMYELETFITDILPLYMKPAAEQLRKTFEAWEADYRAKKTSQDLSPPSVSPTNAKELNIDDIDDVGILAQQMCLLEHELWRKIRPSECLNKAWSNSKQKHITSPNILTIIKRFNMMSAWVTSQVVNKVKLTDRVNAIKKFITLGKKLAECNNFNGVMQIMSGLHSSPVSRLKKSWELINKEAEWESAMRFLEELTSHDSSYKLYRSALHGSVPPCVPYLGVYLTDLTFIEDGNPNTLDDLINWNKSQMIAAVITEIRFYQTPSYTYPLVPELRDMLQELPQVEDEAVAYTLSLKVEPRDTTEAIETLLMEEAKLKQQVQQLQVRIADLEMENRRLNEQNAHLMDVVKDAHRKNSRREAGPIVGEQREQGDSSRRALRKSKEGMFFDKVIKRAAAPASNPFDKERQENASKASSPPLSPRETDAVRPTNSSAAEARPAARPLSPRANGSNATSSPPAPQQTAAAVVSNATSSPPQQASTPTTAPAPAAQLQRPQRPTAPKPLVRAISIAALNKPTSALPPPPVSPRSVAVQISDKAKSASTPDLPSLVGAAAGSELKTDLGSSSSLPSSPSSTTAGSPSPSLSVAPLRPSFAQPGIVVQPIAIPPLQARSRPRRPPRRRGRPAARDAIARRPHGLAPLHHRRPRPRPPPPSPPPAGNFLAPLRPQPGKAPAGGGPPPVPPLPSLAAVNTTTSPAALRPITPGRPID</sequence>
<dbReference type="Pfam" id="PF00617">
    <property type="entry name" value="RasGEF"/>
    <property type="match status" value="1"/>
</dbReference>
<dbReference type="PROSITE" id="PS50009">
    <property type="entry name" value="RASGEF_CAT"/>
    <property type="match status" value="1"/>
</dbReference>
<feature type="domain" description="N-terminal Ras-GEF" evidence="6">
    <location>
        <begin position="293"/>
        <end position="429"/>
    </location>
</feature>
<feature type="compositionally biased region" description="Basic residues" evidence="3">
    <location>
        <begin position="1006"/>
        <end position="1018"/>
    </location>
</feature>
<keyword evidence="4" id="KW-0472">Membrane</keyword>
<dbReference type="Gene3D" id="1.10.840.10">
    <property type="entry name" value="Ras guanine-nucleotide exchange factors catalytic domain"/>
    <property type="match status" value="1"/>
</dbReference>
<keyword evidence="4" id="KW-0812">Transmembrane</keyword>
<dbReference type="KEGG" id="acan:ACA1_007740"/>
<name>L8HBV5_ACACF</name>
<keyword evidence="1 2" id="KW-0344">Guanine-nucleotide releasing factor</keyword>
<evidence type="ECO:0000259" key="5">
    <source>
        <dbReference type="PROSITE" id="PS50009"/>
    </source>
</evidence>
<proteinExistence type="predicted"/>
<feature type="region of interest" description="Disordered" evidence="3">
    <location>
        <begin position="998"/>
        <end position="1102"/>
    </location>
</feature>
<dbReference type="SUPFAM" id="SSF46785">
    <property type="entry name" value="Winged helix' DNA-binding domain"/>
    <property type="match status" value="1"/>
</dbReference>
<keyword evidence="8" id="KW-1185">Reference proteome</keyword>
<dbReference type="InterPro" id="IPR023578">
    <property type="entry name" value="Ras_GEF_dom_sf"/>
</dbReference>
<dbReference type="CDD" id="cd04371">
    <property type="entry name" value="DEP"/>
    <property type="match status" value="1"/>
</dbReference>
<gene>
    <name evidence="7" type="ORF">ACA1_007740</name>
</gene>
<dbReference type="SMART" id="SM00147">
    <property type="entry name" value="RasGEF"/>
    <property type="match status" value="1"/>
</dbReference>
<feature type="region of interest" description="Disordered" evidence="3">
    <location>
        <begin position="909"/>
        <end position="983"/>
    </location>
</feature>
<feature type="compositionally biased region" description="Basic residues" evidence="3">
    <location>
        <begin position="1026"/>
        <end position="1041"/>
    </location>
</feature>
<feature type="region of interest" description="Disordered" evidence="3">
    <location>
        <begin position="746"/>
        <end position="776"/>
    </location>
</feature>
<evidence type="ECO:0000256" key="1">
    <source>
        <dbReference type="ARBA" id="ARBA00022658"/>
    </source>
</evidence>
<dbReference type="GO" id="GO:0005085">
    <property type="term" value="F:guanyl-nucleotide exchange factor activity"/>
    <property type="evidence" value="ECO:0007669"/>
    <property type="project" value="UniProtKB-KW"/>
</dbReference>
<feature type="region of interest" description="Disordered" evidence="3">
    <location>
        <begin position="213"/>
        <end position="262"/>
    </location>
</feature>
<dbReference type="InterPro" id="IPR001895">
    <property type="entry name" value="RASGEF_cat_dom"/>
</dbReference>
<dbReference type="OMA" id="MSAKVIN"/>
<dbReference type="CDD" id="cd06224">
    <property type="entry name" value="REM"/>
    <property type="match status" value="1"/>
</dbReference>
<dbReference type="Gene3D" id="1.20.870.10">
    <property type="entry name" value="Son of sevenless (SoS) protein Chain: S domain 1"/>
    <property type="match status" value="1"/>
</dbReference>